<organism evidence="2 3">
    <name type="scientific">Phytophthora infestans</name>
    <name type="common">Potato late blight agent</name>
    <name type="synonym">Botrytis infestans</name>
    <dbReference type="NCBI Taxonomy" id="4787"/>
    <lineage>
        <taxon>Eukaryota</taxon>
        <taxon>Sar</taxon>
        <taxon>Stramenopiles</taxon>
        <taxon>Oomycota</taxon>
        <taxon>Peronosporomycetes</taxon>
        <taxon>Peronosporales</taxon>
        <taxon>Peronosporaceae</taxon>
        <taxon>Phytophthora</taxon>
    </lineage>
</organism>
<evidence type="ECO:0000256" key="1">
    <source>
        <dbReference type="SAM" id="MobiDB-lite"/>
    </source>
</evidence>
<keyword evidence="3" id="KW-1185">Reference proteome</keyword>
<dbReference type="EMBL" id="WSZM01000095">
    <property type="protein sequence ID" value="KAF4042856.1"/>
    <property type="molecule type" value="Genomic_DNA"/>
</dbReference>
<dbReference type="AlphaFoldDB" id="A0A833SLW0"/>
<feature type="region of interest" description="Disordered" evidence="1">
    <location>
        <begin position="1"/>
        <end position="28"/>
    </location>
</feature>
<protein>
    <submittedName>
        <fullName evidence="2">Uncharacterized protein</fullName>
    </submittedName>
</protein>
<gene>
    <name evidence="2" type="ORF">GN244_ATG04772</name>
</gene>
<dbReference type="Proteomes" id="UP000602510">
    <property type="component" value="Unassembled WGS sequence"/>
</dbReference>
<comment type="caution">
    <text evidence="2">The sequence shown here is derived from an EMBL/GenBank/DDBJ whole genome shotgun (WGS) entry which is preliminary data.</text>
</comment>
<sequence>MEDMNTPSRDDEMQETHPMPNADDDVMAETHSADDVVWETCYAEAYAIEKDVRKANLTEKVYVTLVPGVDAME</sequence>
<reference evidence="2" key="1">
    <citation type="submission" date="2020-04" db="EMBL/GenBank/DDBJ databases">
        <title>Hybrid Assembly of Korean Phytophthora infestans isolates.</title>
        <authorList>
            <person name="Prokchorchik M."/>
            <person name="Lee Y."/>
            <person name="Seo J."/>
            <person name="Cho J.-H."/>
            <person name="Park Y.-E."/>
            <person name="Jang D.-C."/>
            <person name="Im J.-S."/>
            <person name="Choi J.-G."/>
            <person name="Park H.-J."/>
            <person name="Lee G.-B."/>
            <person name="Lee Y.-G."/>
            <person name="Hong S.-Y."/>
            <person name="Cho K."/>
            <person name="Sohn K.H."/>
        </authorList>
    </citation>
    <scope>NUCLEOTIDE SEQUENCE</scope>
    <source>
        <strain evidence="2">KR_1_A1</strain>
    </source>
</reference>
<name>A0A833SLW0_PHYIN</name>
<evidence type="ECO:0000313" key="2">
    <source>
        <dbReference type="EMBL" id="KAF4042856.1"/>
    </source>
</evidence>
<evidence type="ECO:0000313" key="3">
    <source>
        <dbReference type="Proteomes" id="UP000602510"/>
    </source>
</evidence>
<proteinExistence type="predicted"/>
<accession>A0A833SLW0</accession>